<sequence>MKLEIARTLFLVGGLALTTVAVAAWEQPKTVVFSQSELAEQCALPREVKPQQQAKVQPDHDLLLFLFGMRQGLRPFG</sequence>
<accession>A0A2L1WAK8</accession>
<name>A0A2L1WAK8_9PSED</name>
<organism evidence="1 2">
    <name type="scientific">Pseudomonas fulva</name>
    <dbReference type="NCBI Taxonomy" id="47880"/>
    <lineage>
        <taxon>Bacteria</taxon>
        <taxon>Pseudomonadati</taxon>
        <taxon>Pseudomonadota</taxon>
        <taxon>Gammaproteobacteria</taxon>
        <taxon>Pseudomonadales</taxon>
        <taxon>Pseudomonadaceae</taxon>
        <taxon>Pseudomonas</taxon>
    </lineage>
</organism>
<dbReference type="AlphaFoldDB" id="A0A2L1WAK8"/>
<proteinExistence type="predicted"/>
<dbReference type="Proteomes" id="UP000594430">
    <property type="component" value="Chromosome"/>
</dbReference>
<dbReference type="GeneID" id="93440923"/>
<gene>
    <name evidence="1" type="ORF">IZU98_04890</name>
</gene>
<dbReference type="RefSeq" id="WP_023534390.1">
    <property type="nucleotide sequence ID" value="NZ_BQHM01000018.1"/>
</dbReference>
<evidence type="ECO:0000313" key="2">
    <source>
        <dbReference type="Proteomes" id="UP000594430"/>
    </source>
</evidence>
<evidence type="ECO:0000313" key="1">
    <source>
        <dbReference type="EMBL" id="QPH50065.1"/>
    </source>
</evidence>
<reference evidence="1 2" key="1">
    <citation type="submission" date="2020-11" db="EMBL/GenBank/DDBJ databases">
        <title>Pseudomonas fulva producing VIM-24.</title>
        <authorList>
            <person name="Liu S."/>
        </authorList>
    </citation>
    <scope>NUCLEOTIDE SEQUENCE [LARGE SCALE GENOMIC DNA]</scope>
    <source>
        <strain evidence="1 2">ZDHY414</strain>
    </source>
</reference>
<dbReference type="EMBL" id="CP064946">
    <property type="protein sequence ID" value="QPH50065.1"/>
    <property type="molecule type" value="Genomic_DNA"/>
</dbReference>
<protein>
    <submittedName>
        <fullName evidence="1">Uncharacterized protein</fullName>
    </submittedName>
</protein>